<dbReference type="InParanoid" id="C5KPP6"/>
<organism evidence="2">
    <name type="scientific">Perkinsus marinus (strain ATCC 50983 / TXsc)</name>
    <dbReference type="NCBI Taxonomy" id="423536"/>
    <lineage>
        <taxon>Eukaryota</taxon>
        <taxon>Sar</taxon>
        <taxon>Alveolata</taxon>
        <taxon>Perkinsozoa</taxon>
        <taxon>Perkinsea</taxon>
        <taxon>Perkinsida</taxon>
        <taxon>Perkinsidae</taxon>
        <taxon>Perkinsus</taxon>
    </lineage>
</organism>
<dbReference type="GeneID" id="9041955"/>
<protein>
    <submittedName>
        <fullName evidence="1">Uncharacterized protein</fullName>
    </submittedName>
</protein>
<accession>C5KPP6</accession>
<name>C5KPP6_PERM5</name>
<dbReference type="AlphaFoldDB" id="C5KPP6"/>
<sequence length="98" mass="11078">MGKYYDDTSEDVSGKLTFYPDYTLSMHVNLYGCAVSVSGVKYSKLTAVGKMTYEFTISYAGTDLANQINACKKRIIRSIFVSHFKRHACDFELIAHML</sequence>
<reference evidence="1 2" key="1">
    <citation type="submission" date="2008-07" db="EMBL/GenBank/DDBJ databases">
        <authorList>
            <person name="El-Sayed N."/>
            <person name="Caler E."/>
            <person name="Inman J."/>
            <person name="Amedeo P."/>
            <person name="Hass B."/>
            <person name="Wortman J."/>
        </authorList>
    </citation>
    <scope>NUCLEOTIDE SEQUENCE [LARGE SCALE GENOMIC DNA]</scope>
    <source>
        <strain evidence="2">ATCC 50983 / TXsc</strain>
    </source>
</reference>
<dbReference type="RefSeq" id="XP_002781648.1">
    <property type="nucleotide sequence ID" value="XM_002781602.1"/>
</dbReference>
<gene>
    <name evidence="1" type="ORF">Pmar_PMAR000029</name>
</gene>
<keyword evidence="2" id="KW-1185">Reference proteome</keyword>
<evidence type="ECO:0000313" key="1">
    <source>
        <dbReference type="EMBL" id="EER13443.1"/>
    </source>
</evidence>
<dbReference type="EMBL" id="GG675180">
    <property type="protein sequence ID" value="EER13443.1"/>
    <property type="molecule type" value="Genomic_DNA"/>
</dbReference>
<proteinExistence type="predicted"/>
<evidence type="ECO:0000313" key="2">
    <source>
        <dbReference type="Proteomes" id="UP000007800"/>
    </source>
</evidence>
<dbReference type="Proteomes" id="UP000007800">
    <property type="component" value="Unassembled WGS sequence"/>
</dbReference>